<sequence>MECFNQPLECERLQPNDTQVLQERRRSGIDHQASRKWLQSVINRTVQQYITRPQNRHTGLMCLYIFGSEYTKERLGFGSGQSILADKLPMLTRRLLESLCYVLWSQHHQKILVIQGIVGHETLTPAGKKQYHFYVADDTLVSLEELYQRVYQHRETGNQEESEVVVHFLLEDRKVLLKHRPTSKQPDQTKRAKR</sequence>
<gene>
    <name evidence="1" type="ORF">J2S00_003157</name>
</gene>
<proteinExistence type="predicted"/>
<dbReference type="RefSeq" id="WP_307341812.1">
    <property type="nucleotide sequence ID" value="NZ_JAUSUQ010000013.1"/>
</dbReference>
<accession>A0ABU0CVA8</accession>
<organism evidence="1 2">
    <name type="scientific">Caldalkalibacillus uzonensis</name>
    <dbReference type="NCBI Taxonomy" id="353224"/>
    <lineage>
        <taxon>Bacteria</taxon>
        <taxon>Bacillati</taxon>
        <taxon>Bacillota</taxon>
        <taxon>Bacilli</taxon>
        <taxon>Bacillales</taxon>
        <taxon>Bacillaceae</taxon>
        <taxon>Caldalkalibacillus</taxon>
    </lineage>
</organism>
<evidence type="ECO:0000313" key="1">
    <source>
        <dbReference type="EMBL" id="MDQ0340348.1"/>
    </source>
</evidence>
<protein>
    <submittedName>
        <fullName evidence="1">Uncharacterized protein</fullName>
    </submittedName>
</protein>
<dbReference type="EMBL" id="JAUSUQ010000013">
    <property type="protein sequence ID" value="MDQ0340348.1"/>
    <property type="molecule type" value="Genomic_DNA"/>
</dbReference>
<reference evidence="1 2" key="1">
    <citation type="submission" date="2023-07" db="EMBL/GenBank/DDBJ databases">
        <title>Genomic Encyclopedia of Type Strains, Phase IV (KMG-IV): sequencing the most valuable type-strain genomes for metagenomic binning, comparative biology and taxonomic classification.</title>
        <authorList>
            <person name="Goeker M."/>
        </authorList>
    </citation>
    <scope>NUCLEOTIDE SEQUENCE [LARGE SCALE GENOMIC DNA]</scope>
    <source>
        <strain evidence="1 2">DSM 17740</strain>
    </source>
</reference>
<evidence type="ECO:0000313" key="2">
    <source>
        <dbReference type="Proteomes" id="UP001232445"/>
    </source>
</evidence>
<dbReference type="Proteomes" id="UP001232445">
    <property type="component" value="Unassembled WGS sequence"/>
</dbReference>
<name>A0ABU0CVA8_9BACI</name>
<comment type="caution">
    <text evidence="1">The sequence shown here is derived from an EMBL/GenBank/DDBJ whole genome shotgun (WGS) entry which is preliminary data.</text>
</comment>
<keyword evidence="2" id="KW-1185">Reference proteome</keyword>